<evidence type="ECO:0000256" key="2">
    <source>
        <dbReference type="ARBA" id="ARBA00022614"/>
    </source>
</evidence>
<dbReference type="SUPFAM" id="SSF52058">
    <property type="entry name" value="L domain-like"/>
    <property type="match status" value="1"/>
</dbReference>
<feature type="domain" description="Leucine-rich repeat and WD repeat-containing protein 1 LRR" evidence="5">
    <location>
        <begin position="14"/>
        <end position="102"/>
    </location>
</feature>
<proteinExistence type="inferred from homology"/>
<comment type="similarity">
    <text evidence="1">Belongs to the RLP family.</text>
</comment>
<evidence type="ECO:0000259" key="5">
    <source>
        <dbReference type="Pfam" id="PF23211"/>
    </source>
</evidence>
<dbReference type="EMBL" id="JACEIK010001226">
    <property type="protein sequence ID" value="MCD7467413.1"/>
    <property type="molecule type" value="Genomic_DNA"/>
</dbReference>
<name>A0ABS8T8F5_DATST</name>
<dbReference type="PANTHER" id="PTHR48062">
    <property type="entry name" value="RECEPTOR-LIKE PROTEIN 14"/>
    <property type="match status" value="1"/>
</dbReference>
<reference evidence="6 7" key="1">
    <citation type="journal article" date="2021" name="BMC Genomics">
        <title>Datura genome reveals duplications of psychoactive alkaloid biosynthetic genes and high mutation rate following tissue culture.</title>
        <authorList>
            <person name="Rajewski A."/>
            <person name="Carter-House D."/>
            <person name="Stajich J."/>
            <person name="Litt A."/>
        </authorList>
    </citation>
    <scope>NUCLEOTIDE SEQUENCE [LARGE SCALE GENOMIC DNA]</scope>
    <source>
        <strain evidence="6">AR-01</strain>
    </source>
</reference>
<keyword evidence="3" id="KW-0677">Repeat</keyword>
<dbReference type="InterPro" id="IPR032675">
    <property type="entry name" value="LRR_dom_sf"/>
</dbReference>
<keyword evidence="2" id="KW-0433">Leucine-rich repeat</keyword>
<evidence type="ECO:0000256" key="1">
    <source>
        <dbReference type="ARBA" id="ARBA00009592"/>
    </source>
</evidence>
<sequence>MNKLVGPIPPELGFLSDIHTLNLSHNQLNGSIPRTFSNLKQIESLDLSNNKLSGGIPQDLLQLNFLSVLSVANNNLSGRAPDRKAQFATFEASSYEGNPFLCGLPLQENCGSHTAVSDPNPEENDDLFKDSFLETFVPSSIVAFLGVAAFIYLHPSCRMLFQVIEAKLSASDRFA</sequence>
<keyword evidence="4" id="KW-0472">Membrane</keyword>
<feature type="transmembrane region" description="Helical" evidence="4">
    <location>
        <begin position="135"/>
        <end position="153"/>
    </location>
</feature>
<protein>
    <recommendedName>
        <fullName evidence="5">Leucine-rich repeat and WD repeat-containing protein 1 LRR domain-containing protein</fullName>
    </recommendedName>
</protein>
<evidence type="ECO:0000256" key="4">
    <source>
        <dbReference type="SAM" id="Phobius"/>
    </source>
</evidence>
<evidence type="ECO:0000313" key="7">
    <source>
        <dbReference type="Proteomes" id="UP000823775"/>
    </source>
</evidence>
<keyword evidence="4" id="KW-0812">Transmembrane</keyword>
<dbReference type="Pfam" id="PF23211">
    <property type="entry name" value="LRR_LRWD1"/>
    <property type="match status" value="1"/>
</dbReference>
<organism evidence="6 7">
    <name type="scientific">Datura stramonium</name>
    <name type="common">Jimsonweed</name>
    <name type="synonym">Common thornapple</name>
    <dbReference type="NCBI Taxonomy" id="4076"/>
    <lineage>
        <taxon>Eukaryota</taxon>
        <taxon>Viridiplantae</taxon>
        <taxon>Streptophyta</taxon>
        <taxon>Embryophyta</taxon>
        <taxon>Tracheophyta</taxon>
        <taxon>Spermatophyta</taxon>
        <taxon>Magnoliopsida</taxon>
        <taxon>eudicotyledons</taxon>
        <taxon>Gunneridae</taxon>
        <taxon>Pentapetalae</taxon>
        <taxon>asterids</taxon>
        <taxon>lamiids</taxon>
        <taxon>Solanales</taxon>
        <taxon>Solanaceae</taxon>
        <taxon>Solanoideae</taxon>
        <taxon>Datureae</taxon>
        <taxon>Datura</taxon>
    </lineage>
</organism>
<evidence type="ECO:0000256" key="3">
    <source>
        <dbReference type="ARBA" id="ARBA00022737"/>
    </source>
</evidence>
<dbReference type="PRINTS" id="PR00019">
    <property type="entry name" value="LEURICHRPT"/>
</dbReference>
<evidence type="ECO:0000313" key="6">
    <source>
        <dbReference type="EMBL" id="MCD7467413.1"/>
    </source>
</evidence>
<dbReference type="InterPro" id="IPR051502">
    <property type="entry name" value="RLP_Defense_Trigger"/>
</dbReference>
<dbReference type="Gene3D" id="3.80.10.10">
    <property type="entry name" value="Ribonuclease Inhibitor"/>
    <property type="match status" value="1"/>
</dbReference>
<keyword evidence="4" id="KW-1133">Transmembrane helix</keyword>
<gene>
    <name evidence="6" type="ORF">HAX54_004834</name>
</gene>
<dbReference type="Proteomes" id="UP000823775">
    <property type="component" value="Unassembled WGS sequence"/>
</dbReference>
<comment type="caution">
    <text evidence="6">The sequence shown here is derived from an EMBL/GenBank/DDBJ whole genome shotgun (WGS) entry which is preliminary data.</text>
</comment>
<keyword evidence="7" id="KW-1185">Reference proteome</keyword>
<dbReference type="InterPro" id="IPR056363">
    <property type="entry name" value="LRR_LRWD1_dom"/>
</dbReference>
<dbReference type="PANTHER" id="PTHR48062:SF21">
    <property type="entry name" value="RECEPTOR-LIKE PROTEIN 12"/>
    <property type="match status" value="1"/>
</dbReference>
<accession>A0ABS8T8F5</accession>